<dbReference type="GO" id="GO:0016757">
    <property type="term" value="F:glycosyltransferase activity"/>
    <property type="evidence" value="ECO:0007669"/>
    <property type="project" value="InterPro"/>
</dbReference>
<dbReference type="OrthoDB" id="9802525at2"/>
<keyword evidence="3" id="KW-0808">Transferase</keyword>
<dbReference type="Pfam" id="PF13439">
    <property type="entry name" value="Glyco_transf_4"/>
    <property type="match status" value="1"/>
</dbReference>
<name>A0A1D7UWS0_9LEPT</name>
<organism evidence="3 4">
    <name type="scientific">Leptospira tipperaryensis</name>
    <dbReference type="NCBI Taxonomy" id="2564040"/>
    <lineage>
        <taxon>Bacteria</taxon>
        <taxon>Pseudomonadati</taxon>
        <taxon>Spirochaetota</taxon>
        <taxon>Spirochaetia</taxon>
        <taxon>Leptospirales</taxon>
        <taxon>Leptospiraceae</taxon>
        <taxon>Leptospira</taxon>
    </lineage>
</organism>
<dbReference type="SUPFAM" id="SSF53756">
    <property type="entry name" value="UDP-Glycosyltransferase/glycogen phosphorylase"/>
    <property type="match status" value="1"/>
</dbReference>
<reference evidence="3 4" key="1">
    <citation type="submission" date="2016-04" db="EMBL/GenBank/DDBJ databases">
        <title>Complete genome seqeunce of Leptospira alstonii serovar Room22.</title>
        <authorList>
            <person name="Nally J.E."/>
            <person name="Bayles D.O."/>
            <person name="Hurley D."/>
            <person name="Fanning S."/>
            <person name="McMahon B.J."/>
            <person name="Arent Z."/>
        </authorList>
    </citation>
    <scope>NUCLEOTIDE SEQUENCE [LARGE SCALE GENOMIC DNA]</scope>
    <source>
        <strain evidence="3 4">GWTS #1</strain>
    </source>
</reference>
<dbReference type="Gene3D" id="3.40.50.2000">
    <property type="entry name" value="Glycogen Phosphorylase B"/>
    <property type="match status" value="2"/>
</dbReference>
<accession>A0A1D7UWS0</accession>
<dbReference type="AlphaFoldDB" id="A0A1D7UWS0"/>
<dbReference type="InterPro" id="IPR028098">
    <property type="entry name" value="Glyco_trans_4-like_N"/>
</dbReference>
<dbReference type="PANTHER" id="PTHR45947:SF3">
    <property type="entry name" value="SULFOQUINOVOSYL TRANSFERASE SQD2"/>
    <property type="match status" value="1"/>
</dbReference>
<proteinExistence type="predicted"/>
<dbReference type="EMBL" id="CP015217">
    <property type="protein sequence ID" value="AOP34028.1"/>
    <property type="molecule type" value="Genomic_DNA"/>
</dbReference>
<dbReference type="InterPro" id="IPR001296">
    <property type="entry name" value="Glyco_trans_1"/>
</dbReference>
<gene>
    <name evidence="3" type="ORF">A0128_09350</name>
</gene>
<dbReference type="RefSeq" id="WP_069607259.1">
    <property type="nucleotide sequence ID" value="NZ_CP015217.1"/>
</dbReference>
<feature type="domain" description="Glycosyl transferase family 1" evidence="1">
    <location>
        <begin position="227"/>
        <end position="383"/>
    </location>
</feature>
<dbReference type="KEGG" id="laj:A0128_09350"/>
<evidence type="ECO:0000313" key="4">
    <source>
        <dbReference type="Proteomes" id="UP000094197"/>
    </source>
</evidence>
<evidence type="ECO:0000259" key="1">
    <source>
        <dbReference type="Pfam" id="PF00534"/>
    </source>
</evidence>
<dbReference type="InterPro" id="IPR050194">
    <property type="entry name" value="Glycosyltransferase_grp1"/>
</dbReference>
<protein>
    <submittedName>
        <fullName evidence="3">Glycosyl transferase</fullName>
    </submittedName>
</protein>
<sequence length="436" mass="49308">MRILYFSDTFLPKVDGVAISMKNFAELLAKRGHTFMICCPRYGEGDFDHIGDSIQIERFRSGYLPSYPDIKVVLPSPSKIKRIIKEFEPDLVHIHTPGLLGLYGINATEKYGIPTIGTYHTLMSEQDMYLSFYRLLKLDKLFLKASKSEKKLKIKDLSKIEKFDKFNIRKKIILKISNNIYERCDLIISPSHLIEKQLREFGLKTKIAVISNGLDLTSFKGTIKKLPTSPKLLHVGRISYEKNCDVILNAFKLVHDEIPDSTLTIIGDGPALPSLKVQAQNLGLENAITFTGFIKREELPQEYPKYDLFLTASTMETQGLVILESVACGLPAVGVDSFAIPELIHDGKNGYIAKPFDVKGIAEKAVSILKDAALYERFSEESIKISKGHEMMACVDKMEEVYKTIASVKNKKKRNTLINMLFSLPDPLDQFLRFLE</sequence>
<dbReference type="PANTHER" id="PTHR45947">
    <property type="entry name" value="SULFOQUINOVOSYL TRANSFERASE SQD2"/>
    <property type="match status" value="1"/>
</dbReference>
<dbReference type="Pfam" id="PF00534">
    <property type="entry name" value="Glycos_transf_1"/>
    <property type="match status" value="1"/>
</dbReference>
<evidence type="ECO:0000313" key="3">
    <source>
        <dbReference type="EMBL" id="AOP34028.1"/>
    </source>
</evidence>
<feature type="domain" description="Glycosyltransferase subfamily 4-like N-terminal" evidence="2">
    <location>
        <begin position="14"/>
        <end position="217"/>
    </location>
</feature>
<evidence type="ECO:0000259" key="2">
    <source>
        <dbReference type="Pfam" id="PF13439"/>
    </source>
</evidence>
<dbReference type="Proteomes" id="UP000094197">
    <property type="component" value="Chromosome 1"/>
</dbReference>
<keyword evidence="4" id="KW-1185">Reference proteome</keyword>